<gene>
    <name evidence="3" type="ORF">HDA43_003427</name>
</gene>
<dbReference type="InterPro" id="IPR040690">
    <property type="entry name" value="FtsX_ECD"/>
</dbReference>
<keyword evidence="3" id="KW-0132">Cell division</keyword>
<feature type="domain" description="FtsX extracellular" evidence="2">
    <location>
        <begin position="87"/>
        <end position="187"/>
    </location>
</feature>
<reference evidence="3 4" key="1">
    <citation type="submission" date="2020-07" db="EMBL/GenBank/DDBJ databases">
        <title>Sequencing the genomes of 1000 actinobacteria strains.</title>
        <authorList>
            <person name="Klenk H.-P."/>
        </authorList>
    </citation>
    <scope>NUCLEOTIDE SEQUENCE [LARGE SCALE GENOMIC DNA]</scope>
    <source>
        <strain evidence="3 4">DSM 45763</strain>
    </source>
</reference>
<name>A0A852V0R1_9ACTN</name>
<feature type="transmembrane region" description="Helical" evidence="1">
    <location>
        <begin position="43"/>
        <end position="62"/>
    </location>
</feature>
<dbReference type="Pfam" id="PF18075">
    <property type="entry name" value="FtsX_ECD"/>
    <property type="match status" value="1"/>
</dbReference>
<organism evidence="3 4">
    <name type="scientific">Streptosporangium sandarakinum</name>
    <dbReference type="NCBI Taxonomy" id="1260955"/>
    <lineage>
        <taxon>Bacteria</taxon>
        <taxon>Bacillati</taxon>
        <taxon>Actinomycetota</taxon>
        <taxon>Actinomycetes</taxon>
        <taxon>Streptosporangiales</taxon>
        <taxon>Streptosporangiaceae</taxon>
        <taxon>Streptosporangium</taxon>
    </lineage>
</organism>
<proteinExistence type="predicted"/>
<evidence type="ECO:0000313" key="4">
    <source>
        <dbReference type="Proteomes" id="UP000576393"/>
    </source>
</evidence>
<dbReference type="Proteomes" id="UP000576393">
    <property type="component" value="Unassembled WGS sequence"/>
</dbReference>
<dbReference type="AlphaFoldDB" id="A0A852V0R1"/>
<keyword evidence="1" id="KW-1133">Transmembrane helix</keyword>
<evidence type="ECO:0000313" key="3">
    <source>
        <dbReference type="EMBL" id="NYF41268.1"/>
    </source>
</evidence>
<dbReference type="EMBL" id="JACCCO010000001">
    <property type="protein sequence ID" value="NYF41268.1"/>
    <property type="molecule type" value="Genomic_DNA"/>
</dbReference>
<sequence length="229" mass="24622">MSTDRNITEDRLRGALSAAAGTVADVRPLAVPVRRRTRLPMRVAAAALAVTAVAVGVTSLAAPSSRPGEAMVVAMAAGGTGPSGMADVSVFLCKDQDPFPNCGGKGIIEAEREELRRTLAGRPEVESITFEDQRTNWENFRRQNADNTTLLNVIRREDMPEVFRLRVKPGTDSLALTRAAGGLPGVSNAVDTRCLLERIPPWGTIKRMLPWGDDPQQCSFPGFTPPDGE</sequence>
<protein>
    <submittedName>
        <fullName evidence="3">Cell division protein FtsX</fullName>
    </submittedName>
</protein>
<keyword evidence="1" id="KW-0812">Transmembrane</keyword>
<evidence type="ECO:0000256" key="1">
    <source>
        <dbReference type="SAM" id="Phobius"/>
    </source>
</evidence>
<evidence type="ECO:0000259" key="2">
    <source>
        <dbReference type="Pfam" id="PF18075"/>
    </source>
</evidence>
<comment type="caution">
    <text evidence="3">The sequence shown here is derived from an EMBL/GenBank/DDBJ whole genome shotgun (WGS) entry which is preliminary data.</text>
</comment>
<dbReference type="Gene3D" id="3.30.70.3040">
    <property type="match status" value="1"/>
</dbReference>
<keyword evidence="1" id="KW-0472">Membrane</keyword>
<keyword evidence="3" id="KW-0131">Cell cycle</keyword>
<dbReference type="RefSeq" id="WP_179821890.1">
    <property type="nucleotide sequence ID" value="NZ_JACCCO010000001.1"/>
</dbReference>
<accession>A0A852V0R1</accession>
<keyword evidence="4" id="KW-1185">Reference proteome</keyword>
<dbReference type="GO" id="GO:0051301">
    <property type="term" value="P:cell division"/>
    <property type="evidence" value="ECO:0007669"/>
    <property type="project" value="UniProtKB-KW"/>
</dbReference>